<dbReference type="AlphaFoldDB" id="A0A0V1CCN0"/>
<gene>
    <name evidence="1" type="ORF">T03_14553</name>
</gene>
<protein>
    <submittedName>
        <fullName evidence="1">Uncharacterized protein</fullName>
    </submittedName>
</protein>
<accession>A0A0V1CCN0</accession>
<sequence>MRIGPSTSITSLMLGTLLDSLGYIRKSHTTFCKIHEANDRFQCSTAFCTFRSPTDVTRHFLLLKAKKSLLSISQKF</sequence>
<evidence type="ECO:0000313" key="2">
    <source>
        <dbReference type="Proteomes" id="UP000054653"/>
    </source>
</evidence>
<dbReference type="EMBL" id="JYDI01000263">
    <property type="protein sequence ID" value="KRY46961.1"/>
    <property type="molecule type" value="Genomic_DNA"/>
</dbReference>
<comment type="caution">
    <text evidence="1">The sequence shown here is derived from an EMBL/GenBank/DDBJ whole genome shotgun (WGS) entry which is preliminary data.</text>
</comment>
<name>A0A0V1CCN0_TRIBR</name>
<dbReference type="Proteomes" id="UP000054653">
    <property type="component" value="Unassembled WGS sequence"/>
</dbReference>
<keyword evidence="2" id="KW-1185">Reference proteome</keyword>
<proteinExistence type="predicted"/>
<evidence type="ECO:0000313" key="1">
    <source>
        <dbReference type="EMBL" id="KRY46961.1"/>
    </source>
</evidence>
<reference evidence="1 2" key="1">
    <citation type="submission" date="2015-01" db="EMBL/GenBank/DDBJ databases">
        <title>Evolution of Trichinella species and genotypes.</title>
        <authorList>
            <person name="Korhonen P.K."/>
            <person name="Edoardo P."/>
            <person name="Giuseppe L.R."/>
            <person name="Gasser R.B."/>
        </authorList>
    </citation>
    <scope>NUCLEOTIDE SEQUENCE [LARGE SCALE GENOMIC DNA]</scope>
    <source>
        <strain evidence="1">ISS120</strain>
    </source>
</reference>
<organism evidence="1 2">
    <name type="scientific">Trichinella britovi</name>
    <name type="common">Parasitic roundworm</name>
    <dbReference type="NCBI Taxonomy" id="45882"/>
    <lineage>
        <taxon>Eukaryota</taxon>
        <taxon>Metazoa</taxon>
        <taxon>Ecdysozoa</taxon>
        <taxon>Nematoda</taxon>
        <taxon>Enoplea</taxon>
        <taxon>Dorylaimia</taxon>
        <taxon>Trichinellida</taxon>
        <taxon>Trichinellidae</taxon>
        <taxon>Trichinella</taxon>
    </lineage>
</organism>